<accession>A0A1A8XIZ8</accession>
<dbReference type="Proteomes" id="UP000199169">
    <property type="component" value="Unassembled WGS sequence"/>
</dbReference>
<reference evidence="1 2" key="1">
    <citation type="submission" date="2016-06" db="EMBL/GenBank/DDBJ databases">
        <authorList>
            <person name="Kjaerup R.B."/>
            <person name="Dalgaard T.S."/>
            <person name="Juul-Madsen H.R."/>
        </authorList>
    </citation>
    <scope>NUCLEOTIDE SEQUENCE [LARGE SCALE GENOMIC DNA]</scope>
    <source>
        <strain evidence="1">3</strain>
    </source>
</reference>
<gene>
    <name evidence="1" type="ORF">ACCAA_1740010</name>
</gene>
<dbReference type="EMBL" id="FLQX01000084">
    <property type="protein sequence ID" value="SBT04671.1"/>
    <property type="molecule type" value="Genomic_DNA"/>
</dbReference>
<sequence length="40" mass="4541">MGHHQDRFDRLLVAQGLTETMRLLTHDSMVARYGAVLVCV</sequence>
<keyword evidence="2" id="KW-1185">Reference proteome</keyword>
<organism evidence="1 2">
    <name type="scientific">Candidatus Accumulibacter aalborgensis</name>
    <dbReference type="NCBI Taxonomy" id="1860102"/>
    <lineage>
        <taxon>Bacteria</taxon>
        <taxon>Pseudomonadati</taxon>
        <taxon>Pseudomonadota</taxon>
        <taxon>Betaproteobacteria</taxon>
        <taxon>Candidatus Accumulibacter</taxon>
    </lineage>
</organism>
<evidence type="ECO:0000313" key="2">
    <source>
        <dbReference type="Proteomes" id="UP000199169"/>
    </source>
</evidence>
<dbReference type="AlphaFoldDB" id="A0A1A8XIZ8"/>
<evidence type="ECO:0000313" key="1">
    <source>
        <dbReference type="EMBL" id="SBT04671.1"/>
    </source>
</evidence>
<proteinExistence type="predicted"/>
<name>A0A1A8XIZ8_9PROT</name>
<protein>
    <submittedName>
        <fullName evidence="1">Twitching motility protein PilT</fullName>
    </submittedName>
</protein>